<evidence type="ECO:0000313" key="4">
    <source>
        <dbReference type="EMBL" id="MBP2366345.1"/>
    </source>
</evidence>
<dbReference type="Gene3D" id="3.40.50.2000">
    <property type="entry name" value="Glycogen Phosphorylase B"/>
    <property type="match status" value="2"/>
</dbReference>
<dbReference type="Pfam" id="PF13439">
    <property type="entry name" value="Glyco_transf_4"/>
    <property type="match status" value="1"/>
</dbReference>
<keyword evidence="2" id="KW-0808">Transferase</keyword>
<evidence type="ECO:0000256" key="1">
    <source>
        <dbReference type="ARBA" id="ARBA00022676"/>
    </source>
</evidence>
<keyword evidence="5" id="KW-1185">Reference proteome</keyword>
<evidence type="ECO:0000313" key="5">
    <source>
        <dbReference type="Proteomes" id="UP001519295"/>
    </source>
</evidence>
<evidence type="ECO:0000259" key="3">
    <source>
        <dbReference type="Pfam" id="PF13439"/>
    </source>
</evidence>
<dbReference type="PANTHER" id="PTHR12526">
    <property type="entry name" value="GLYCOSYLTRANSFERASE"/>
    <property type="match status" value="1"/>
</dbReference>
<evidence type="ECO:0000256" key="2">
    <source>
        <dbReference type="ARBA" id="ARBA00022679"/>
    </source>
</evidence>
<dbReference type="RefSeq" id="WP_210026386.1">
    <property type="nucleotide sequence ID" value="NZ_JAGINU010000001.1"/>
</dbReference>
<proteinExistence type="predicted"/>
<sequence>MRTVEDRRTDRSVLHVVHVIHSLGPGGAEDVLVTFSRHAAAAGITMTVMALSPADRTSGHVAELRAAGAQVVELGLGRWDPRAVPRLARLLRRARVDVVHTHLKHADVVGGLAAVLARVPTVSTLHVIELIAEGAVARLKRRLGLRVRRAVAERTIALSGAQREWYESFSGGRAPSLIVLPNGASDPQTTDRDPAALRRELAVPDGAALAVTASLMRPEKGHHLLLDALERLPGDLGLVVALAGDGPLSEELGARVRADPRLRDRVRLLGYRDDVAALLHAADLVVHPSLEDALPTTLILALGAGRPIVATEVGGIPDIVSPDTGSLVPRDPDALAAAIRRAVTDPQMRREQGAAARRRFREHYDAEVWMSRLRSVYDEVV</sequence>
<dbReference type="Pfam" id="PF13692">
    <property type="entry name" value="Glyco_trans_1_4"/>
    <property type="match status" value="1"/>
</dbReference>
<gene>
    <name evidence="4" type="ORF">JOF36_002041</name>
</gene>
<name>A0ABS4VR05_9PSEU</name>
<dbReference type="EMBL" id="JAGINU010000001">
    <property type="protein sequence ID" value="MBP2366345.1"/>
    <property type="molecule type" value="Genomic_DNA"/>
</dbReference>
<keyword evidence="1" id="KW-0328">Glycosyltransferase</keyword>
<organism evidence="4 5">
    <name type="scientific">Pseudonocardia parietis</name>
    <dbReference type="NCBI Taxonomy" id="570936"/>
    <lineage>
        <taxon>Bacteria</taxon>
        <taxon>Bacillati</taxon>
        <taxon>Actinomycetota</taxon>
        <taxon>Actinomycetes</taxon>
        <taxon>Pseudonocardiales</taxon>
        <taxon>Pseudonocardiaceae</taxon>
        <taxon>Pseudonocardia</taxon>
    </lineage>
</organism>
<reference evidence="4 5" key="1">
    <citation type="submission" date="2021-03" db="EMBL/GenBank/DDBJ databases">
        <title>Sequencing the genomes of 1000 actinobacteria strains.</title>
        <authorList>
            <person name="Klenk H.-P."/>
        </authorList>
    </citation>
    <scope>NUCLEOTIDE SEQUENCE [LARGE SCALE GENOMIC DNA]</scope>
    <source>
        <strain evidence="4 5">DSM 45256</strain>
    </source>
</reference>
<dbReference type="SUPFAM" id="SSF53756">
    <property type="entry name" value="UDP-Glycosyltransferase/glycogen phosphorylase"/>
    <property type="match status" value="1"/>
</dbReference>
<protein>
    <submittedName>
        <fullName evidence="4">Glycosyltransferase involved in cell wall biosynthesis</fullName>
    </submittedName>
</protein>
<dbReference type="Proteomes" id="UP001519295">
    <property type="component" value="Unassembled WGS sequence"/>
</dbReference>
<dbReference type="InterPro" id="IPR028098">
    <property type="entry name" value="Glyco_trans_4-like_N"/>
</dbReference>
<feature type="domain" description="Glycosyltransferase subfamily 4-like N-terminal" evidence="3">
    <location>
        <begin position="25"/>
        <end position="183"/>
    </location>
</feature>
<comment type="caution">
    <text evidence="4">The sequence shown here is derived from an EMBL/GenBank/DDBJ whole genome shotgun (WGS) entry which is preliminary data.</text>
</comment>
<accession>A0ABS4VR05</accession>